<reference evidence="2" key="1">
    <citation type="journal article" date="2017" name="J. Phycol.">
        <title>Analysis of chloroplast genomes and a supermatrix inform reclassification of the Rhodomelaceae (Rhodophyta).</title>
        <authorList>
            <person name="Diaz-Tapia P."/>
            <person name="Maggs C.A."/>
            <person name="West J.A."/>
            <person name="Verbruggen H."/>
        </authorList>
    </citation>
    <scope>NUCLEOTIDE SEQUENCE</scope>
    <source>
        <strain evidence="2">JH1432</strain>
    </source>
</reference>
<keyword evidence="1" id="KW-0472">Membrane</keyword>
<keyword evidence="2" id="KW-0150">Chloroplast</keyword>
<keyword evidence="1" id="KW-0812">Transmembrane</keyword>
<dbReference type="AlphaFoldDB" id="A0A1Z1M3G4"/>
<feature type="transmembrane region" description="Helical" evidence="1">
    <location>
        <begin position="12"/>
        <end position="35"/>
    </location>
</feature>
<evidence type="ECO:0000256" key="1">
    <source>
        <dbReference type="SAM" id="Phobius"/>
    </source>
</evidence>
<dbReference type="EMBL" id="MF101414">
    <property type="protein sequence ID" value="ARW60637.1"/>
    <property type="molecule type" value="Genomic_DNA"/>
</dbReference>
<proteinExistence type="predicted"/>
<sequence length="41" mass="4953">MRQSIKHSHEMFVNTSFLYVFSHNLMSCGFLLFYFNIIVYS</sequence>
<organism evidence="2">
    <name type="scientific">Polysiphonia sp</name>
    <dbReference type="NCBI Taxonomy" id="1967842"/>
    <lineage>
        <taxon>Eukaryota</taxon>
        <taxon>Rhodophyta</taxon>
        <taxon>Florideophyceae</taxon>
        <taxon>Rhodymeniophycidae</taxon>
        <taxon>Ceramiales</taxon>
        <taxon>Rhodomelaceae</taxon>
        <taxon>Polysiphonioideae</taxon>
        <taxon>Polysiphonia</taxon>
    </lineage>
</organism>
<name>A0A1Z1M3G4_9FLOR</name>
<evidence type="ECO:0000313" key="2">
    <source>
        <dbReference type="EMBL" id="ARW60637.1"/>
    </source>
</evidence>
<gene>
    <name evidence="2" type="primary">orf41</name>
</gene>
<keyword evidence="1" id="KW-1133">Transmembrane helix</keyword>
<protein>
    <submittedName>
        <fullName evidence="2">Uncharacterized protein</fullName>
    </submittedName>
</protein>
<geneLocation type="chloroplast" evidence="2"/>
<keyword evidence="2" id="KW-0934">Plastid</keyword>
<accession>A0A1Z1M3G4</accession>